<dbReference type="PANTHER" id="PTHR46825">
    <property type="entry name" value="D-ALANYL-D-ALANINE-CARBOXYPEPTIDASE/ENDOPEPTIDASE AMPH"/>
    <property type="match status" value="1"/>
</dbReference>
<dbReference type="InterPro" id="IPR050491">
    <property type="entry name" value="AmpC-like"/>
</dbReference>
<evidence type="ECO:0000313" key="3">
    <source>
        <dbReference type="Proteomes" id="UP000602647"/>
    </source>
</evidence>
<dbReference type="SUPFAM" id="SSF56601">
    <property type="entry name" value="beta-lactamase/transpeptidase-like"/>
    <property type="match status" value="1"/>
</dbReference>
<name>A0A923SWZ6_9FIRM</name>
<sequence length="360" mass="40613">MKNIINQLDSYMREALCLFDLPGLAVSAEVGENGPRALAGLNYKGAAGVKDITTKEPLKPEHVFHMASVSKLFTSAGILALCEEGKLSLEDRLRDVLPYVDIADDRVAEIQVRHMLTHTSGMADVEDYHWDTPRTDEAALKDYATSREVRESRMLWSPSEGRFRYSNMAYELLGLMIAERSGMSYEAYMKKKFLEPLGMEASTFLTFERTGGSLALDDLSQAGLAMPHTKDSEKRIVKEVHYPYNREHGPSSTLTSNLSDLARWAKVHLDRALFPKERYNEIWTSYATVPNNGEGMGLGWFLRRQESYEIYGHEGTDDGFRASFWICPQLDAHVTVVSNISRGAVKKISKKIFEMLIHSV</sequence>
<reference evidence="2" key="1">
    <citation type="submission" date="2020-08" db="EMBL/GenBank/DDBJ databases">
        <title>Genome public.</title>
        <authorList>
            <person name="Liu C."/>
            <person name="Sun Q."/>
        </authorList>
    </citation>
    <scope>NUCLEOTIDE SEQUENCE</scope>
    <source>
        <strain evidence="2">BX12</strain>
    </source>
</reference>
<evidence type="ECO:0000259" key="1">
    <source>
        <dbReference type="Pfam" id="PF00144"/>
    </source>
</evidence>
<accession>A0A923SWZ6</accession>
<dbReference type="Pfam" id="PF00144">
    <property type="entry name" value="Beta-lactamase"/>
    <property type="match status" value="1"/>
</dbReference>
<gene>
    <name evidence="2" type="ORF">H9L42_13390</name>
</gene>
<dbReference type="EMBL" id="JACRYT010000019">
    <property type="protein sequence ID" value="MBC6680818.1"/>
    <property type="molecule type" value="Genomic_DNA"/>
</dbReference>
<dbReference type="RefSeq" id="WP_187303913.1">
    <property type="nucleotide sequence ID" value="NZ_JACRYT010000019.1"/>
</dbReference>
<protein>
    <submittedName>
        <fullName evidence="2">Beta-lactamase family protein</fullName>
    </submittedName>
</protein>
<dbReference type="PANTHER" id="PTHR46825:SF9">
    <property type="entry name" value="BETA-LACTAMASE-RELATED DOMAIN-CONTAINING PROTEIN"/>
    <property type="match status" value="1"/>
</dbReference>
<organism evidence="2 3">
    <name type="scientific">Zhenpiania hominis</name>
    <dbReference type="NCBI Taxonomy" id="2763644"/>
    <lineage>
        <taxon>Bacteria</taxon>
        <taxon>Bacillati</taxon>
        <taxon>Bacillota</taxon>
        <taxon>Clostridia</taxon>
        <taxon>Peptostreptococcales</taxon>
        <taxon>Anaerovoracaceae</taxon>
        <taxon>Zhenpiania</taxon>
    </lineage>
</organism>
<dbReference type="AlphaFoldDB" id="A0A923SWZ6"/>
<evidence type="ECO:0000313" key="2">
    <source>
        <dbReference type="EMBL" id="MBC6680818.1"/>
    </source>
</evidence>
<dbReference type="InterPro" id="IPR001466">
    <property type="entry name" value="Beta-lactam-related"/>
</dbReference>
<dbReference type="Gene3D" id="3.40.710.10">
    <property type="entry name" value="DD-peptidase/beta-lactamase superfamily"/>
    <property type="match status" value="1"/>
</dbReference>
<keyword evidence="3" id="KW-1185">Reference proteome</keyword>
<feature type="domain" description="Beta-lactamase-related" evidence="1">
    <location>
        <begin position="43"/>
        <end position="346"/>
    </location>
</feature>
<proteinExistence type="predicted"/>
<dbReference type="Proteomes" id="UP000602647">
    <property type="component" value="Unassembled WGS sequence"/>
</dbReference>
<comment type="caution">
    <text evidence="2">The sequence shown here is derived from an EMBL/GenBank/DDBJ whole genome shotgun (WGS) entry which is preliminary data.</text>
</comment>
<dbReference type="InterPro" id="IPR012338">
    <property type="entry name" value="Beta-lactam/transpept-like"/>
</dbReference>